<accession>A0ABQ7DEL0</accession>
<evidence type="ECO:0000256" key="1">
    <source>
        <dbReference type="SAM" id="MobiDB-lite"/>
    </source>
</evidence>
<gene>
    <name evidence="3" type="ORF">DY000_02030381</name>
</gene>
<keyword evidence="2" id="KW-0812">Transmembrane</keyword>
<feature type="region of interest" description="Disordered" evidence="1">
    <location>
        <begin position="33"/>
        <end position="53"/>
    </location>
</feature>
<feature type="compositionally biased region" description="Basic and acidic residues" evidence="1">
    <location>
        <begin position="201"/>
        <end position="234"/>
    </location>
</feature>
<keyword evidence="2" id="KW-1133">Transmembrane helix</keyword>
<organism evidence="3 4">
    <name type="scientific">Brassica cretica</name>
    <name type="common">Mustard</name>
    <dbReference type="NCBI Taxonomy" id="69181"/>
    <lineage>
        <taxon>Eukaryota</taxon>
        <taxon>Viridiplantae</taxon>
        <taxon>Streptophyta</taxon>
        <taxon>Embryophyta</taxon>
        <taxon>Tracheophyta</taxon>
        <taxon>Spermatophyta</taxon>
        <taxon>Magnoliopsida</taxon>
        <taxon>eudicotyledons</taxon>
        <taxon>Gunneridae</taxon>
        <taxon>Pentapetalae</taxon>
        <taxon>rosids</taxon>
        <taxon>malvids</taxon>
        <taxon>Brassicales</taxon>
        <taxon>Brassicaceae</taxon>
        <taxon>Brassiceae</taxon>
        <taxon>Brassica</taxon>
    </lineage>
</organism>
<keyword evidence="4" id="KW-1185">Reference proteome</keyword>
<feature type="region of interest" description="Disordered" evidence="1">
    <location>
        <begin position="201"/>
        <end position="249"/>
    </location>
</feature>
<name>A0ABQ7DEL0_BRACR</name>
<sequence>MEEEGHGQHLKATLSQQTVALQKLQIKIAQLEKRNQAQGQRPQQGRTRFGDVQRKQEHAIVQVKAKVSPILDDIVHKSSTTFMMHLSLSKSVITGLRESESRGDYIPGRNVLMDQKGVQCPKQTKLLKEENSVSNMPFQGRPNDSSMLTEIPKAEPEHELSQSPHHKWKPKSEQCVVQVLKSEESKVTTRQTENKKCFDPRISQEEHKNRAELSQEDGHTNQGCKEESFKEIPPDNHLLIGGSTPKMVRTEPTRSMKDHTLKKSIAKVHSRGVILSYLLKEEPPDAQSIPKPKQYQGKTLESQESMKADLLYLGAGYPVSRSKLCQGVGFFVKKKSCDLYETPAIKGSKKRKIERDVPPWPPVSISAACCITKLHNFSIPCLCSVVGFVVMAAGVVKLQIRQR</sequence>
<dbReference type="Proteomes" id="UP000266723">
    <property type="component" value="Unassembled WGS sequence"/>
</dbReference>
<protein>
    <recommendedName>
        <fullName evidence="5">Shugoshin C-terminal domain-containing protein</fullName>
    </recommendedName>
</protein>
<evidence type="ECO:0000256" key="2">
    <source>
        <dbReference type="SAM" id="Phobius"/>
    </source>
</evidence>
<keyword evidence="2" id="KW-0472">Membrane</keyword>
<feature type="compositionally biased region" description="Polar residues" evidence="1">
    <location>
        <begin position="36"/>
        <end position="46"/>
    </location>
</feature>
<evidence type="ECO:0000313" key="4">
    <source>
        <dbReference type="Proteomes" id="UP000266723"/>
    </source>
</evidence>
<feature type="transmembrane region" description="Helical" evidence="2">
    <location>
        <begin position="377"/>
        <end position="396"/>
    </location>
</feature>
<reference evidence="3 4" key="1">
    <citation type="journal article" date="2020" name="BMC Genomics">
        <title>Intraspecific diversification of the crop wild relative Brassica cretica Lam. using demographic model selection.</title>
        <authorList>
            <person name="Kioukis A."/>
            <person name="Michalopoulou V.A."/>
            <person name="Briers L."/>
            <person name="Pirintsos S."/>
            <person name="Studholme D.J."/>
            <person name="Pavlidis P."/>
            <person name="Sarris P.F."/>
        </authorList>
    </citation>
    <scope>NUCLEOTIDE SEQUENCE [LARGE SCALE GENOMIC DNA]</scope>
    <source>
        <strain evidence="4">cv. PFS-1207/04</strain>
    </source>
</reference>
<comment type="caution">
    <text evidence="3">The sequence shown here is derived from an EMBL/GenBank/DDBJ whole genome shotgun (WGS) entry which is preliminary data.</text>
</comment>
<dbReference type="EMBL" id="QGKV02000649">
    <property type="protein sequence ID" value="KAF3575800.1"/>
    <property type="molecule type" value="Genomic_DNA"/>
</dbReference>
<evidence type="ECO:0008006" key="5">
    <source>
        <dbReference type="Google" id="ProtNLM"/>
    </source>
</evidence>
<proteinExistence type="predicted"/>
<evidence type="ECO:0000313" key="3">
    <source>
        <dbReference type="EMBL" id="KAF3575800.1"/>
    </source>
</evidence>